<accession>D0DSJ9</accession>
<proteinExistence type="predicted"/>
<sequence length="322" mass="38769">MEKKGVFIIPYYGSFKNYHKFFLESCGHNPDYDWLFITDNKEDYDYPTNVKKITLPFSELVRLVQSKFSTQVELTYAYKLCDLRPMYGYIFEDYIKSYQFWGHCDTDMIFGSINDFISDDDLIEFDKIGVLGHFTLYKNNEQVNKAFMLPLNGVQRYKEVLAADYNMSFDEENKASINSIFDTYDFKVKKDLKLAGLYTKTSNFKLTYPNQDWEYIVEKKRKNIFVWDNGVLNRLCVDNKNKTVKTEEYLYIHFQSRKMKVQTSNHKIYKLIPNSFDDLEMPESKIDYYNFPKSKHFNLHYFRLRTHNLLDKMRKKIMRTKR</sequence>
<dbReference type="Proteomes" id="UP000004920">
    <property type="component" value="Unassembled WGS sequence"/>
</dbReference>
<gene>
    <name evidence="1" type="ORF">HMPREF0513_00638</name>
</gene>
<dbReference type="AlphaFoldDB" id="D0DSJ9"/>
<evidence type="ECO:0000313" key="1">
    <source>
        <dbReference type="EMBL" id="EEX26260.1"/>
    </source>
</evidence>
<dbReference type="InterPro" id="IPR046733">
    <property type="entry name" value="DUF6625"/>
</dbReference>
<dbReference type="EMBL" id="GG704700">
    <property type="protein sequence ID" value="EEX26260.1"/>
    <property type="molecule type" value="Genomic_DNA"/>
</dbReference>
<dbReference type="Pfam" id="PF20330">
    <property type="entry name" value="DUF6625"/>
    <property type="match status" value="1"/>
</dbReference>
<protein>
    <submittedName>
        <fullName evidence="1">Uncharacterized protein</fullName>
    </submittedName>
</protein>
<organism evidence="1">
    <name type="scientific">Limosilactobacillus fermentum 28-3-CHN</name>
    <dbReference type="NCBI Taxonomy" id="575599"/>
    <lineage>
        <taxon>Bacteria</taxon>
        <taxon>Bacillati</taxon>
        <taxon>Bacillota</taxon>
        <taxon>Bacilli</taxon>
        <taxon>Lactobacillales</taxon>
        <taxon>Lactobacillaceae</taxon>
        <taxon>Limosilactobacillus</taxon>
    </lineage>
</organism>
<dbReference type="RefSeq" id="WP_003685775.1">
    <property type="nucleotide sequence ID" value="NZ_GG704700.1"/>
</dbReference>
<dbReference type="HOGENOM" id="CLU_068038_0_0_9"/>
<name>D0DSJ9_LIMFE</name>
<reference evidence="1" key="1">
    <citation type="submission" date="2009-08" db="EMBL/GenBank/DDBJ databases">
        <title>The Genome Sequence of Lactobacillus fermentum 28-3-CHN.</title>
        <authorList>
            <consortium name="The Broad Institute Genome Sequencing Platform"/>
            <person name="Ward D."/>
            <person name="Feldgarden M."/>
            <person name="Earl A."/>
            <person name="Young S.K."/>
            <person name="Zeng Q."/>
            <person name="Koehrsen M."/>
            <person name="Alvarado L."/>
            <person name="Berlin A."/>
            <person name="Bochicchio J."/>
            <person name="Borenstein D."/>
            <person name="Chapman S.B."/>
            <person name="Chen Z."/>
            <person name="Engels R."/>
            <person name="Freedman E."/>
            <person name="Gellesch M."/>
            <person name="Goldberg J."/>
            <person name="Griggs A."/>
            <person name="Gujja S."/>
            <person name="Heilman E."/>
            <person name="Heiman D."/>
            <person name="Hepburn T."/>
            <person name="Howarth C."/>
            <person name="Jen D."/>
            <person name="Larson L."/>
            <person name="Lewis B."/>
            <person name="Mehta T."/>
            <person name="Park D."/>
            <person name="Pearson M."/>
            <person name="Roberts A."/>
            <person name="Saif S."/>
            <person name="Shea T."/>
            <person name="Shenoy N."/>
            <person name="Sisk P."/>
            <person name="Stolte C."/>
            <person name="Sykes S."/>
            <person name="Thomson T."/>
            <person name="Walk T."/>
            <person name="White J."/>
            <person name="Yandava C."/>
            <person name="Liu Y."/>
            <person name="Xu Q."/>
            <person name="Haas B."/>
            <person name="Nusbaum C."/>
            <person name="Birren B."/>
        </authorList>
    </citation>
    <scope>NUCLEOTIDE SEQUENCE</scope>
    <source>
        <strain evidence="1">28-3-CHN</strain>
    </source>
</reference>